<feature type="non-terminal residue" evidence="2">
    <location>
        <position position="1"/>
    </location>
</feature>
<reference evidence="2 3" key="1">
    <citation type="journal article" date="2023" name="Arcadia Sci">
        <title>De novo assembly of a long-read Amblyomma americanum tick genome.</title>
        <authorList>
            <person name="Chou S."/>
            <person name="Poskanzer K.E."/>
            <person name="Rollins M."/>
            <person name="Thuy-Boun P.S."/>
        </authorList>
    </citation>
    <scope>NUCLEOTIDE SEQUENCE [LARGE SCALE GENOMIC DNA]</scope>
    <source>
        <strain evidence="2">F_SG_1</strain>
        <tissue evidence="2">Salivary glands</tissue>
    </source>
</reference>
<evidence type="ECO:0000256" key="1">
    <source>
        <dbReference type="SAM" id="Coils"/>
    </source>
</evidence>
<dbReference type="EMBL" id="JARKHS020023132">
    <property type="protein sequence ID" value="KAK8769074.1"/>
    <property type="molecule type" value="Genomic_DNA"/>
</dbReference>
<comment type="caution">
    <text evidence="2">The sequence shown here is derived from an EMBL/GenBank/DDBJ whole genome shotgun (WGS) entry which is preliminary data.</text>
</comment>
<protein>
    <submittedName>
        <fullName evidence="2">Uncharacterized protein</fullName>
    </submittedName>
</protein>
<organism evidence="2 3">
    <name type="scientific">Amblyomma americanum</name>
    <name type="common">Lone star tick</name>
    <dbReference type="NCBI Taxonomy" id="6943"/>
    <lineage>
        <taxon>Eukaryota</taxon>
        <taxon>Metazoa</taxon>
        <taxon>Ecdysozoa</taxon>
        <taxon>Arthropoda</taxon>
        <taxon>Chelicerata</taxon>
        <taxon>Arachnida</taxon>
        <taxon>Acari</taxon>
        <taxon>Parasitiformes</taxon>
        <taxon>Ixodida</taxon>
        <taxon>Ixodoidea</taxon>
        <taxon>Ixodidae</taxon>
        <taxon>Amblyomminae</taxon>
        <taxon>Amblyomma</taxon>
    </lineage>
</organism>
<dbReference type="AlphaFoldDB" id="A0AAQ4E2Y9"/>
<keyword evidence="3" id="KW-1185">Reference proteome</keyword>
<proteinExistence type="predicted"/>
<name>A0AAQ4E2Y9_AMBAM</name>
<dbReference type="Proteomes" id="UP001321473">
    <property type="component" value="Unassembled WGS sequence"/>
</dbReference>
<gene>
    <name evidence="2" type="ORF">V5799_014461</name>
</gene>
<evidence type="ECO:0000313" key="3">
    <source>
        <dbReference type="Proteomes" id="UP001321473"/>
    </source>
</evidence>
<accession>A0AAQ4E2Y9</accession>
<evidence type="ECO:0000313" key="2">
    <source>
        <dbReference type="EMBL" id="KAK8769074.1"/>
    </source>
</evidence>
<sequence>THTGEASTAAAATASEQEVLHEEDVIQTSLQPSNEPVADLRECTGNAQATAGPSLQARRVALTTKALKAGMPPAMKDTPEKAFLHHQVKHYAAIHVSTKKKIKRLQQAQHRLQRKVAHLSSVIDDLSKNKILIEENIAALQSLAGSKENLLMRHILFKNQANHIRWRTLLS</sequence>
<feature type="coiled-coil region" evidence="1">
    <location>
        <begin position="95"/>
        <end position="143"/>
    </location>
</feature>
<keyword evidence="1" id="KW-0175">Coiled coil</keyword>